<dbReference type="Proteomes" id="UP000480929">
    <property type="component" value="Unassembled WGS sequence"/>
</dbReference>
<feature type="transmembrane region" description="Helical" evidence="1">
    <location>
        <begin position="147"/>
        <end position="167"/>
    </location>
</feature>
<dbReference type="Pfam" id="PF03613">
    <property type="entry name" value="EIID-AGA"/>
    <property type="match status" value="1"/>
</dbReference>
<reference evidence="4 5" key="1">
    <citation type="journal article" date="2019" name="Nat. Med.">
        <title>A library of human gut bacterial isolates paired with longitudinal multiomics data enables mechanistic microbiome research.</title>
        <authorList>
            <person name="Poyet M."/>
            <person name="Groussin M."/>
            <person name="Gibbons S.M."/>
            <person name="Avila-Pacheco J."/>
            <person name="Jiang X."/>
            <person name="Kearney S.M."/>
            <person name="Perrotta A.R."/>
            <person name="Berdy B."/>
            <person name="Zhao S."/>
            <person name="Lieberman T.D."/>
            <person name="Swanson P.K."/>
            <person name="Smith M."/>
            <person name="Roesemann S."/>
            <person name="Alexander J.E."/>
            <person name="Rich S.A."/>
            <person name="Livny J."/>
            <person name="Vlamakis H."/>
            <person name="Clish C."/>
            <person name="Bullock K."/>
            <person name="Deik A."/>
            <person name="Scott J."/>
            <person name="Pierce K.A."/>
            <person name="Xavier R.J."/>
            <person name="Alm E.J."/>
        </authorList>
    </citation>
    <scope>NUCLEOTIDE SEQUENCE [LARGE SCALE GENOMIC DNA]</scope>
    <source>
        <strain evidence="2 4">BIOML-A4</strain>
        <strain evidence="3 5">BIOML-A5</strain>
    </source>
</reference>
<dbReference type="GO" id="GO:0005886">
    <property type="term" value="C:plasma membrane"/>
    <property type="evidence" value="ECO:0007669"/>
    <property type="project" value="TreeGrafter"/>
</dbReference>
<protein>
    <submittedName>
        <fullName evidence="2">PTS system mannose/fructose/sorbose family transporter subunit IID</fullName>
    </submittedName>
</protein>
<dbReference type="GO" id="GO:0009401">
    <property type="term" value="P:phosphoenolpyruvate-dependent sugar phosphotransferase system"/>
    <property type="evidence" value="ECO:0007669"/>
    <property type="project" value="InterPro"/>
</dbReference>
<dbReference type="AlphaFoldDB" id="A0A6N7S8M6"/>
<organism evidence="2 4">
    <name type="scientific">Holdemania massiliensis</name>
    <dbReference type="NCBI Taxonomy" id="1468449"/>
    <lineage>
        <taxon>Bacteria</taxon>
        <taxon>Bacillati</taxon>
        <taxon>Bacillota</taxon>
        <taxon>Erysipelotrichia</taxon>
        <taxon>Erysipelotrichales</taxon>
        <taxon>Erysipelotrichaceae</taxon>
        <taxon>Holdemania</taxon>
    </lineage>
</organism>
<evidence type="ECO:0000313" key="4">
    <source>
        <dbReference type="Proteomes" id="UP000433575"/>
    </source>
</evidence>
<dbReference type="InterPro" id="IPR004704">
    <property type="entry name" value="PTS_IID_man"/>
</dbReference>
<dbReference type="Proteomes" id="UP000433575">
    <property type="component" value="Unassembled WGS sequence"/>
</dbReference>
<keyword evidence="1" id="KW-1133">Transmembrane helix</keyword>
<evidence type="ECO:0000313" key="5">
    <source>
        <dbReference type="Proteomes" id="UP000480929"/>
    </source>
</evidence>
<dbReference type="EMBL" id="WKPI01000024">
    <property type="protein sequence ID" value="MSC33947.1"/>
    <property type="molecule type" value="Genomic_DNA"/>
</dbReference>
<evidence type="ECO:0000313" key="2">
    <source>
        <dbReference type="EMBL" id="MSA90217.1"/>
    </source>
</evidence>
<evidence type="ECO:0000313" key="3">
    <source>
        <dbReference type="EMBL" id="MSC33947.1"/>
    </source>
</evidence>
<feature type="transmembrane region" description="Helical" evidence="1">
    <location>
        <begin position="232"/>
        <end position="251"/>
    </location>
</feature>
<proteinExistence type="predicted"/>
<evidence type="ECO:0000256" key="1">
    <source>
        <dbReference type="SAM" id="Phobius"/>
    </source>
</evidence>
<dbReference type="InterPro" id="IPR050303">
    <property type="entry name" value="GatZ_KbaZ_carbometab"/>
</dbReference>
<feature type="transmembrane region" description="Helical" evidence="1">
    <location>
        <begin position="122"/>
        <end position="141"/>
    </location>
</feature>
<dbReference type="PANTHER" id="PTHR32502:SF23">
    <property type="entry name" value="TRANSPORT PROTEIN, PTS SYSTEM"/>
    <property type="match status" value="1"/>
</dbReference>
<dbReference type="PANTHER" id="PTHR32502">
    <property type="entry name" value="N-ACETYLGALACTOSAMINE PERMEASE II COMPONENT-RELATED"/>
    <property type="match status" value="1"/>
</dbReference>
<dbReference type="RefSeq" id="WP_154239398.1">
    <property type="nucleotide sequence ID" value="NZ_AP031450.1"/>
</dbReference>
<name>A0A6N7S8M6_9FIRM</name>
<gene>
    <name evidence="3" type="ORF">GKD88_12535</name>
    <name evidence="2" type="ORF">GKE08_12865</name>
</gene>
<keyword evidence="1" id="KW-0812">Transmembrane</keyword>
<accession>A0A6N7S8M6</accession>
<keyword evidence="5" id="KW-1185">Reference proteome</keyword>
<keyword evidence="1" id="KW-0472">Membrane</keyword>
<dbReference type="PROSITE" id="PS51108">
    <property type="entry name" value="PTS_EIID"/>
    <property type="match status" value="1"/>
</dbReference>
<dbReference type="EMBL" id="WKPJ01000022">
    <property type="protein sequence ID" value="MSA90217.1"/>
    <property type="molecule type" value="Genomic_DNA"/>
</dbReference>
<sequence length="281" mass="30732">MTSINQEKKDSVLSKKLIRKCYINWMCFNLSLYQPETMQAPALVKMFGDIREDLYPGDKQKQQELMARHLPFFNTEPFIGCLIPGITLGMEAEKARGEDIPEDLITSIKSALMGPFAGIGDALLPGTFIPILLAIACGLSADGQITGAIFYIVAFLAVMVPLTWFLFNRGVAFGAKAAELILGNDLKDDIISALNIVGLMVVGCIACAYANINLGFQYVKDGVVIVDLQSLINGVWPKLPVFLAALGTYYLMAKKNWSATKMILLYLVIAILGYFSGILTV</sequence>
<feature type="transmembrane region" description="Helical" evidence="1">
    <location>
        <begin position="190"/>
        <end position="212"/>
    </location>
</feature>
<dbReference type="OrthoDB" id="9795582at2"/>
<feature type="transmembrane region" description="Helical" evidence="1">
    <location>
        <begin position="263"/>
        <end position="280"/>
    </location>
</feature>
<comment type="caution">
    <text evidence="2">The sequence shown here is derived from an EMBL/GenBank/DDBJ whole genome shotgun (WGS) entry which is preliminary data.</text>
</comment>